<keyword evidence="13" id="KW-1185">Reference proteome</keyword>
<dbReference type="PANTHER" id="PTHR47540">
    <property type="entry name" value="THIAMINE REPRESSIBLE GENES REGULATORY PROTEIN THI5"/>
    <property type="match status" value="1"/>
</dbReference>
<dbReference type="GO" id="GO:0043565">
    <property type="term" value="F:sequence-specific DNA binding"/>
    <property type="evidence" value="ECO:0007669"/>
    <property type="project" value="TreeGrafter"/>
</dbReference>
<dbReference type="Gene3D" id="4.10.240.10">
    <property type="entry name" value="Zn(2)-C6 fungal-type DNA-binding domain"/>
    <property type="match status" value="1"/>
</dbReference>
<feature type="compositionally biased region" description="Low complexity" evidence="9">
    <location>
        <begin position="20"/>
        <end position="41"/>
    </location>
</feature>
<dbReference type="SUPFAM" id="SSF47336">
    <property type="entry name" value="ACP-like"/>
    <property type="match status" value="1"/>
</dbReference>
<keyword evidence="7" id="KW-0804">Transcription</keyword>
<dbReference type="SMART" id="SM00066">
    <property type="entry name" value="GAL4"/>
    <property type="match status" value="1"/>
</dbReference>
<keyword evidence="5" id="KW-0805">Transcription regulation</keyword>
<dbReference type="GO" id="GO:0008270">
    <property type="term" value="F:zinc ion binding"/>
    <property type="evidence" value="ECO:0007669"/>
    <property type="project" value="InterPro"/>
</dbReference>
<evidence type="ECO:0000256" key="8">
    <source>
        <dbReference type="ARBA" id="ARBA00023242"/>
    </source>
</evidence>
<dbReference type="Pfam" id="PF00501">
    <property type="entry name" value="AMP-binding"/>
    <property type="match status" value="1"/>
</dbReference>
<feature type="compositionally biased region" description="Low complexity" evidence="9">
    <location>
        <begin position="191"/>
        <end position="213"/>
    </location>
</feature>
<dbReference type="GO" id="GO:0006351">
    <property type="term" value="P:DNA-templated transcription"/>
    <property type="evidence" value="ECO:0007669"/>
    <property type="project" value="InterPro"/>
</dbReference>
<accession>A0A8H4CDM0</accession>
<feature type="compositionally biased region" description="Low complexity" evidence="9">
    <location>
        <begin position="67"/>
        <end position="92"/>
    </location>
</feature>
<evidence type="ECO:0000313" key="13">
    <source>
        <dbReference type="Proteomes" id="UP000613401"/>
    </source>
</evidence>
<gene>
    <name evidence="12" type="ORF">GCG54_00015224</name>
</gene>
<dbReference type="PANTHER" id="PTHR47540:SF3">
    <property type="entry name" value="ZN(II)2CYS6 TRANSCRIPTION FACTOR (EUROFUNG)"/>
    <property type="match status" value="1"/>
</dbReference>
<evidence type="ECO:0000256" key="3">
    <source>
        <dbReference type="ARBA" id="ARBA00022553"/>
    </source>
</evidence>
<dbReference type="SMART" id="SM00906">
    <property type="entry name" value="Fungal_trans"/>
    <property type="match status" value="1"/>
</dbReference>
<dbReference type="PROSITE" id="PS50048">
    <property type="entry name" value="ZN2_CY6_FUNGAL_2"/>
    <property type="match status" value="1"/>
</dbReference>
<dbReference type="InterPro" id="IPR036736">
    <property type="entry name" value="ACP-like_sf"/>
</dbReference>
<dbReference type="InterPro" id="IPR009081">
    <property type="entry name" value="PP-bd_ACP"/>
</dbReference>
<evidence type="ECO:0000256" key="9">
    <source>
        <dbReference type="SAM" id="MobiDB-lite"/>
    </source>
</evidence>
<dbReference type="Proteomes" id="UP000613401">
    <property type="component" value="Unassembled WGS sequence"/>
</dbReference>
<dbReference type="Pfam" id="PF04082">
    <property type="entry name" value="Fungal_trans"/>
    <property type="match status" value="1"/>
</dbReference>
<name>A0A8H4CDM0_COLGL</name>
<evidence type="ECO:0000259" key="11">
    <source>
        <dbReference type="PROSITE" id="PS50075"/>
    </source>
</evidence>
<dbReference type="Pfam" id="PF00550">
    <property type="entry name" value="PP-binding"/>
    <property type="match status" value="1"/>
</dbReference>
<evidence type="ECO:0000256" key="1">
    <source>
        <dbReference type="ARBA" id="ARBA00004123"/>
    </source>
</evidence>
<protein>
    <submittedName>
        <fullName evidence="12">3-methylorcinaldehyde synthase</fullName>
    </submittedName>
</protein>
<comment type="subcellular location">
    <subcellularLocation>
        <location evidence="1">Nucleus</location>
    </subcellularLocation>
</comment>
<dbReference type="Pfam" id="PF23562">
    <property type="entry name" value="AMP-binding_C_3"/>
    <property type="match status" value="1"/>
</dbReference>
<dbReference type="CDD" id="cd00067">
    <property type="entry name" value="GAL4"/>
    <property type="match status" value="1"/>
</dbReference>
<dbReference type="InterPro" id="IPR042099">
    <property type="entry name" value="ANL_N_sf"/>
</dbReference>
<dbReference type="InterPro" id="IPR000873">
    <property type="entry name" value="AMP-dep_synth/lig_dom"/>
</dbReference>
<dbReference type="EMBL" id="WVTB01000066">
    <property type="protein sequence ID" value="KAF3802000.1"/>
    <property type="molecule type" value="Genomic_DNA"/>
</dbReference>
<dbReference type="PROSITE" id="PS00463">
    <property type="entry name" value="ZN2_CY6_FUNGAL_1"/>
    <property type="match status" value="1"/>
</dbReference>
<evidence type="ECO:0000313" key="12">
    <source>
        <dbReference type="EMBL" id="KAF3802000.1"/>
    </source>
</evidence>
<reference evidence="12" key="2">
    <citation type="submission" date="2020-03" db="EMBL/GenBank/DDBJ databases">
        <authorList>
            <person name="Fu F.-F."/>
            <person name="Chen J."/>
        </authorList>
    </citation>
    <scope>NUCLEOTIDE SEQUENCE</scope>
    <source>
        <strain evidence="12">Lc1</strain>
    </source>
</reference>
<evidence type="ECO:0000256" key="7">
    <source>
        <dbReference type="ARBA" id="ARBA00023163"/>
    </source>
</evidence>
<dbReference type="GO" id="GO:0045944">
    <property type="term" value="P:positive regulation of transcription by RNA polymerase II"/>
    <property type="evidence" value="ECO:0007669"/>
    <property type="project" value="TreeGrafter"/>
</dbReference>
<evidence type="ECO:0000259" key="10">
    <source>
        <dbReference type="PROSITE" id="PS50048"/>
    </source>
</evidence>
<dbReference type="InterPro" id="IPR051711">
    <property type="entry name" value="Stress_Response_Reg"/>
</dbReference>
<keyword evidence="2" id="KW-0596">Phosphopantetheine</keyword>
<keyword evidence="4" id="KW-0479">Metal-binding</keyword>
<keyword evidence="6" id="KW-0238">DNA-binding</keyword>
<dbReference type="CDD" id="cd12148">
    <property type="entry name" value="fungal_TF_MHR"/>
    <property type="match status" value="1"/>
</dbReference>
<dbReference type="PROSITE" id="PS50075">
    <property type="entry name" value="CARRIER"/>
    <property type="match status" value="1"/>
</dbReference>
<dbReference type="InterPro" id="IPR001138">
    <property type="entry name" value="Zn2Cys6_DnaBD"/>
</dbReference>
<proteinExistence type="predicted"/>
<dbReference type="Pfam" id="PF00172">
    <property type="entry name" value="Zn_clus"/>
    <property type="match status" value="1"/>
</dbReference>
<sequence>MDLDSDEGSGVGIGIGSTGNIGNANSSINVAASSSSTMNGGNRRHSHSHHHQHVLDNHGHGQRHHSTSSINGNGTINGSSITTTNTNANGNTQQLASPPLTHPSNTTPLPESGRRRRHRDKERVRVTRACDRCKKRKIRCTGIQPCELCIRTESHCTYNASYARGRQPPVATREDVARMDLDGLDVSVPPSAGTHGNSSNSSNSAGGAISGSSGAAGEDALMASIVVDVGEPDVDHEHDQHQEESIMNGSNLVIGSVGPGTAEPPSRASPEPTQTDLQGHYVGPSSGVSFLLRVQKRLHQAVSFSQASSIFTFGDAPLPDFDPSGAFCVLLSKDEATTLLKRYFDFAVPTHRFLHRPTVEGWLEEFYATNGAMKSQEDAPARRAVLFMVFAQAQEYMVTTQTRENADVSARYFLAADHQLSKERGAVRLASVQARLCQCFWLLSQSRINHCWSLFGTVGHLALAIGLNRNRHADPAGAYNYIELECRRRTFWCAYSLDNYLSAALGRPRTFHDEDIDQELPSCSEDGDLHADHITPRMGRGQSLMLAPVAHVKLSRIVSMILRDLYSIRPSSFSNRCALAAKYSQNLKQWRAELSQFLDDGINMALLIPIFQRQRNVLNLAYWHAMILTHRPFLLSNFARLQRNGKSRRRSVPHKDQAGDSVQACLDAAMHVVDTVNDLIQAGQLFRAFWFTSYFAFSAVVVLYVYTIQQRTAPAETWQSYFAAATRCQTQLATLADNESQLAARYCLVLEELRTEALRQTERLHIPSVHDNSNGGGSLAARAAEDVHNQQPDHLAGINFSDVAHTEDFVGFDASPSSSLADMTSWAMAIHTEGVAARSLLTSEKPTVEIVETVKPVEQPRTVTDLLLRRVEEAPDVDVLAYPATARGRDDYVNYTAKDLDRFADEAARKYAQAGLLPENPNSAQAEVIALLANSDINYVVTMFALSRMGFAVLYLSTRLSPEAYVNLLKKTNCNRIVISDRYSSIASEITEQYPISSFSILDTVDYDLPTPSGERFPIFSHPNASQRISFIVHSSGSTGLPKPIFQTHAACVSNYSSGIPYRAFLTLPLFHNHGISTLFRAIVAGHRIAIYNANLPLSGTTLVKAMAATEPGSLHCVPYALKLLAETEGGIEALKKLKLVLYGGSSCPDDLGDRLVEEGVYLVGHYGATEMGQLMTSFREPGDKYWNYMRPLASAKPWLRMIPIAGDVYECVVLDGLPSKVMSNSDDPAPNSYRTRDTFVPHPTIPDAWRYLGRLDDRVTLVNGEKVLPIPYENHIREHELVQEVVVFGVGKSIPGLIIIPSENAKDLSKEEILKTLSPVIEQANARAEAFGRVSPEMIEVVDIGTEYPRTDKGTVIRAAFYKQFAELIEDVYRRFEAPTDDVAGGELVTLDLPQLEDHLLDLFRSKLGFEALQKETDFFEAGVDSLQASTARGHIQRGVNLGGKTLGQNVVFEFPNVVALAKHVHSLRTGEAAEAEDEIDVMRKLIAKYSDFSERKPGTVTPDGETVVLTGATGSLGAHLLAQVVRQPYVKTVYCLARASSPSEAESRVLASLTPKGLVLTDAEKAKVRYLPTNLGQADLGLTPEAAAELRMTLTTVIHSAWAVNFNLGVASFEAQHIRGVHNLLNFCLGTETVNPARFYFCSSISAAAGTPIPARVKETYVENLEHAQNMGYARSKVVTEHVVKAAATKTGMTARVLRLGQIVGDSEGGVWNQTEAIPLMIRSAKVIKALPALDETPSWMPADKMALAVLQLANLTGTRCSSCGAAPASPDDADLSLVYQVQNPTLFHWTFDFLRALRAAGLEFQIVSQREWVRRLRDSDPDPERNPTYKLLRFFEEKYDNDRPGREGLVFETQRTGERSPAVGEGWDVVGSGLVEKMVRWMETQW</sequence>
<dbReference type="Gene3D" id="1.10.1200.10">
    <property type="entry name" value="ACP-like"/>
    <property type="match status" value="1"/>
</dbReference>
<feature type="compositionally biased region" description="Basic and acidic residues" evidence="9">
    <location>
        <begin position="235"/>
        <end position="244"/>
    </location>
</feature>
<feature type="region of interest" description="Disordered" evidence="9">
    <location>
        <begin position="235"/>
        <end position="275"/>
    </location>
</feature>
<dbReference type="SUPFAM" id="SSF51735">
    <property type="entry name" value="NAD(P)-binding Rossmann-fold domains"/>
    <property type="match status" value="1"/>
</dbReference>
<feature type="domain" description="Carrier" evidence="11">
    <location>
        <begin position="1392"/>
        <end position="1470"/>
    </location>
</feature>
<dbReference type="SUPFAM" id="SSF57701">
    <property type="entry name" value="Zn2/Cys6 DNA-binding domain"/>
    <property type="match status" value="1"/>
</dbReference>
<feature type="compositionally biased region" description="Basic residues" evidence="9">
    <location>
        <begin position="42"/>
        <end position="52"/>
    </location>
</feature>
<dbReference type="GO" id="GO:0005634">
    <property type="term" value="C:nucleus"/>
    <property type="evidence" value="ECO:0007669"/>
    <property type="project" value="UniProtKB-SubCell"/>
</dbReference>
<comment type="caution">
    <text evidence="12">The sequence shown here is derived from an EMBL/GenBank/DDBJ whole genome shotgun (WGS) entry which is preliminary data.</text>
</comment>
<dbReference type="Pfam" id="PF07993">
    <property type="entry name" value="NAD_binding_4"/>
    <property type="match status" value="1"/>
</dbReference>
<dbReference type="GO" id="GO:0000981">
    <property type="term" value="F:DNA-binding transcription factor activity, RNA polymerase II-specific"/>
    <property type="evidence" value="ECO:0007669"/>
    <property type="project" value="InterPro"/>
</dbReference>
<organism evidence="12 13">
    <name type="scientific">Colletotrichum gloeosporioides</name>
    <name type="common">Anthracnose fungus</name>
    <name type="synonym">Glomerella cingulata</name>
    <dbReference type="NCBI Taxonomy" id="474922"/>
    <lineage>
        <taxon>Eukaryota</taxon>
        <taxon>Fungi</taxon>
        <taxon>Dikarya</taxon>
        <taxon>Ascomycota</taxon>
        <taxon>Pezizomycotina</taxon>
        <taxon>Sordariomycetes</taxon>
        <taxon>Hypocreomycetidae</taxon>
        <taxon>Glomerellales</taxon>
        <taxon>Glomerellaceae</taxon>
        <taxon>Colletotrichum</taxon>
        <taxon>Colletotrichum gloeosporioides species complex</taxon>
    </lineage>
</organism>
<dbReference type="SUPFAM" id="SSF56801">
    <property type="entry name" value="Acetyl-CoA synthetase-like"/>
    <property type="match status" value="1"/>
</dbReference>
<feature type="compositionally biased region" description="Gly residues" evidence="9">
    <location>
        <begin position="9"/>
        <end position="19"/>
    </location>
</feature>
<dbReference type="InterPro" id="IPR036864">
    <property type="entry name" value="Zn2-C6_fun-type_DNA-bd_sf"/>
</dbReference>
<dbReference type="Gene3D" id="3.40.50.12780">
    <property type="entry name" value="N-terminal domain of ligase-like"/>
    <property type="match status" value="1"/>
</dbReference>
<reference evidence="12" key="1">
    <citation type="journal article" date="2020" name="Phytopathology">
        <title>Genome sequence and comparative analysis of Colletotrichum gloeosporioides isolated from Liriodendron leaves.</title>
        <authorList>
            <person name="Fu F.F."/>
            <person name="Hao Z."/>
            <person name="Wang P."/>
            <person name="Lu Y."/>
            <person name="Xue L.J."/>
            <person name="Wei G."/>
            <person name="Tian Y."/>
            <person name="Baishi H."/>
            <person name="Xu H."/>
            <person name="Shi J."/>
            <person name="Cheng T."/>
            <person name="Wang G."/>
            <person name="Yi Y."/>
            <person name="Chen J."/>
        </authorList>
    </citation>
    <scope>NUCLEOTIDE SEQUENCE</scope>
    <source>
        <strain evidence="12">Lc1</strain>
    </source>
</reference>
<evidence type="ECO:0000256" key="4">
    <source>
        <dbReference type="ARBA" id="ARBA00022723"/>
    </source>
</evidence>
<evidence type="ECO:0000256" key="2">
    <source>
        <dbReference type="ARBA" id="ARBA00022450"/>
    </source>
</evidence>
<keyword evidence="8" id="KW-0539">Nucleus</keyword>
<dbReference type="GeneID" id="69022329"/>
<keyword evidence="3" id="KW-0597">Phosphoprotein</keyword>
<dbReference type="Gene3D" id="3.40.50.720">
    <property type="entry name" value="NAD(P)-binding Rossmann-like Domain"/>
    <property type="match status" value="1"/>
</dbReference>
<feature type="region of interest" description="Disordered" evidence="9">
    <location>
        <begin position="1"/>
        <end position="125"/>
    </location>
</feature>
<dbReference type="PROSITE" id="PS00455">
    <property type="entry name" value="AMP_BINDING"/>
    <property type="match status" value="1"/>
</dbReference>
<dbReference type="InterPro" id="IPR013120">
    <property type="entry name" value="FAR_NAD-bd"/>
</dbReference>
<dbReference type="InterPro" id="IPR007219">
    <property type="entry name" value="XnlR_reg_dom"/>
</dbReference>
<evidence type="ECO:0000256" key="6">
    <source>
        <dbReference type="ARBA" id="ARBA00023125"/>
    </source>
</evidence>
<feature type="region of interest" description="Disordered" evidence="9">
    <location>
        <begin position="183"/>
        <end position="213"/>
    </location>
</feature>
<dbReference type="InterPro" id="IPR036291">
    <property type="entry name" value="NAD(P)-bd_dom_sf"/>
</dbReference>
<feature type="domain" description="Zn(2)-C6 fungal-type" evidence="10">
    <location>
        <begin position="129"/>
        <end position="158"/>
    </location>
</feature>
<dbReference type="RefSeq" id="XP_045261159.1">
    <property type="nucleotide sequence ID" value="XM_045415037.1"/>
</dbReference>
<evidence type="ECO:0000256" key="5">
    <source>
        <dbReference type="ARBA" id="ARBA00023015"/>
    </source>
</evidence>
<dbReference type="InterPro" id="IPR020845">
    <property type="entry name" value="AMP-binding_CS"/>
</dbReference>